<feature type="domain" description="RING-type" evidence="3">
    <location>
        <begin position="126"/>
        <end position="172"/>
    </location>
</feature>
<feature type="region of interest" description="Disordered" evidence="2">
    <location>
        <begin position="1"/>
        <end position="51"/>
    </location>
</feature>
<dbReference type="Gene3D" id="3.30.40.10">
    <property type="entry name" value="Zinc/RING finger domain, C3HC4 (zinc finger)"/>
    <property type="match status" value="1"/>
</dbReference>
<keyword evidence="1" id="KW-0479">Metal-binding</keyword>
<evidence type="ECO:0000313" key="4">
    <source>
        <dbReference type="EMBL" id="EGB03838.1"/>
    </source>
</evidence>
<feature type="compositionally biased region" description="Acidic residues" evidence="2">
    <location>
        <begin position="106"/>
        <end position="121"/>
    </location>
</feature>
<dbReference type="KEGG" id="aaf:AURANDRAFT_67686"/>
<dbReference type="InParanoid" id="F0YM22"/>
<feature type="compositionally biased region" description="Acidic residues" evidence="2">
    <location>
        <begin position="32"/>
        <end position="49"/>
    </location>
</feature>
<dbReference type="EMBL" id="GL833160">
    <property type="protein sequence ID" value="EGB03838.1"/>
    <property type="molecule type" value="Genomic_DNA"/>
</dbReference>
<dbReference type="GeneID" id="20226372"/>
<dbReference type="AlphaFoldDB" id="F0YM22"/>
<organism evidence="5">
    <name type="scientific">Aureococcus anophagefferens</name>
    <name type="common">Harmful bloom alga</name>
    <dbReference type="NCBI Taxonomy" id="44056"/>
    <lineage>
        <taxon>Eukaryota</taxon>
        <taxon>Sar</taxon>
        <taxon>Stramenopiles</taxon>
        <taxon>Ochrophyta</taxon>
        <taxon>Pelagophyceae</taxon>
        <taxon>Pelagomonadales</taxon>
        <taxon>Pelagomonadaceae</taxon>
        <taxon>Aureococcus</taxon>
    </lineage>
</organism>
<keyword evidence="1" id="KW-0863">Zinc-finger</keyword>
<dbReference type="Proteomes" id="UP000002729">
    <property type="component" value="Unassembled WGS sequence"/>
</dbReference>
<gene>
    <name evidence="4" type="ORF">AURANDRAFT_67686</name>
</gene>
<reference evidence="4 5" key="1">
    <citation type="journal article" date="2011" name="Proc. Natl. Acad. Sci. U.S.A.">
        <title>Niche of harmful alga Aureococcus anophagefferens revealed through ecogenomics.</title>
        <authorList>
            <person name="Gobler C.J."/>
            <person name="Berry D.L."/>
            <person name="Dyhrman S.T."/>
            <person name="Wilhelm S.W."/>
            <person name="Salamov A."/>
            <person name="Lobanov A.V."/>
            <person name="Zhang Y."/>
            <person name="Collier J.L."/>
            <person name="Wurch L.L."/>
            <person name="Kustka A.B."/>
            <person name="Dill B.D."/>
            <person name="Shah M."/>
            <person name="VerBerkmoes N.C."/>
            <person name="Kuo A."/>
            <person name="Terry A."/>
            <person name="Pangilinan J."/>
            <person name="Lindquist E.A."/>
            <person name="Lucas S."/>
            <person name="Paulsen I.T."/>
            <person name="Hattenrath-Lehmann T.K."/>
            <person name="Talmage S.C."/>
            <person name="Walker E.A."/>
            <person name="Koch F."/>
            <person name="Burson A.M."/>
            <person name="Marcoval M.A."/>
            <person name="Tang Y.Z."/>
            <person name="Lecleir G.R."/>
            <person name="Coyne K.J."/>
            <person name="Berg G.M."/>
            <person name="Bertrand E.M."/>
            <person name="Saito M.A."/>
            <person name="Gladyshev V.N."/>
            <person name="Grigoriev I.V."/>
        </authorList>
    </citation>
    <scope>NUCLEOTIDE SEQUENCE [LARGE SCALE GENOMIC DNA]</scope>
    <source>
        <strain evidence="5">CCMP 1984</strain>
    </source>
</reference>
<evidence type="ECO:0000259" key="3">
    <source>
        <dbReference type="PROSITE" id="PS50089"/>
    </source>
</evidence>
<feature type="compositionally biased region" description="Basic and acidic residues" evidence="2">
    <location>
        <begin position="1"/>
        <end position="24"/>
    </location>
</feature>
<evidence type="ECO:0000313" key="5">
    <source>
        <dbReference type="Proteomes" id="UP000002729"/>
    </source>
</evidence>
<name>F0YM22_AURAN</name>
<accession>F0YM22</accession>
<feature type="region of interest" description="Disordered" evidence="2">
    <location>
        <begin position="96"/>
        <end position="121"/>
    </location>
</feature>
<dbReference type="InterPro" id="IPR013083">
    <property type="entry name" value="Znf_RING/FYVE/PHD"/>
</dbReference>
<dbReference type="InterPro" id="IPR001841">
    <property type="entry name" value="Znf_RING"/>
</dbReference>
<dbReference type="SUPFAM" id="SSF57850">
    <property type="entry name" value="RING/U-box"/>
    <property type="match status" value="1"/>
</dbReference>
<keyword evidence="5" id="KW-1185">Reference proteome</keyword>
<dbReference type="RefSeq" id="XP_009041496.1">
    <property type="nucleotide sequence ID" value="XM_009043248.1"/>
</dbReference>
<proteinExistence type="predicted"/>
<sequence length="275" mass="31219">MDEEKQRVMEAERREIEETEKRLNDLGTVLNSEDDDDESALNSDDETEDIEGKAWFEVGEHYVDKEDMWSKTFGDCKHCCSEKEYLEQTQNEDDKNHLLRLRGGGDNEDDEDLPSYSDSDEDDLICPRCGKIANVPNRMGQLCPSSQDCGQMICRACLDDMTHSREMFCPPCWQRNLDLDFRPSSYEEYSQARSKKEKPKDTAVFFVPADKRSYMSCMPPFLQNSSLLSIVIPCSMPGMHRCPVPGVGPGVGTVRGVGGGRGGTRFPWPRISKYP</sequence>
<evidence type="ECO:0000256" key="2">
    <source>
        <dbReference type="SAM" id="MobiDB-lite"/>
    </source>
</evidence>
<keyword evidence="1" id="KW-0862">Zinc</keyword>
<dbReference type="PROSITE" id="PS50089">
    <property type="entry name" value="ZF_RING_2"/>
    <property type="match status" value="1"/>
</dbReference>
<evidence type="ECO:0000256" key="1">
    <source>
        <dbReference type="PROSITE-ProRule" id="PRU00175"/>
    </source>
</evidence>
<dbReference type="GO" id="GO:0008270">
    <property type="term" value="F:zinc ion binding"/>
    <property type="evidence" value="ECO:0007669"/>
    <property type="project" value="UniProtKB-KW"/>
</dbReference>
<protein>
    <recommendedName>
        <fullName evidence="3">RING-type domain-containing protein</fullName>
    </recommendedName>
</protein>